<accession>A0A135V613</accession>
<name>A0A135V613_9PEZI</name>
<dbReference type="PANTHER" id="PTHR47941">
    <property type="entry name" value="PENTATRICOPEPTIDE REPEAT-CONTAINING PROTEIN 3, MITOCHONDRIAL"/>
    <property type="match status" value="1"/>
</dbReference>
<dbReference type="InterPro" id="IPR002885">
    <property type="entry name" value="PPR_rpt"/>
</dbReference>
<dbReference type="OrthoDB" id="185373at2759"/>
<protein>
    <submittedName>
        <fullName evidence="4">Pentatricopeptide repeat domain-containing protein</fullName>
    </submittedName>
</protein>
<dbReference type="Pfam" id="PF13812">
    <property type="entry name" value="PPR_3"/>
    <property type="match status" value="2"/>
</dbReference>
<evidence type="ECO:0000256" key="3">
    <source>
        <dbReference type="SAM" id="MobiDB-lite"/>
    </source>
</evidence>
<feature type="region of interest" description="Disordered" evidence="3">
    <location>
        <begin position="630"/>
        <end position="669"/>
    </location>
</feature>
<sequence length="814" mass="92478">MSHFLVCRQCLPLIRQCGNLAANSYIQTSLQTRHNTTSAIETSTERPFRIRKIKRLVTLGSGNAPTPIGAPIKAEASRRRTDFTSKNVDTWSPKNGGERKKKYEFTSGNADTWISELVKERKRRYLEYGYLRHRMTKKELKDFENWKNDCKRLYGFASFGEGYKIPKVLSWIQDRQAVEDAIEQWTTWTDEQKKTKWRKLMFSALWSCPDRAAAILEITTRDIKPPGYAISDAIHFIAKWQNQLSRPEYIEQRRHLCNVAVAVFERLPAGYIPLRQNTIYMLTHEVELPMLISLYDCWRERDVQFHSNTLQNMARRLAVSPSHKKLALQLAIESIPDQGVDLDSGLWASLCTSILSLKRGQINVEDGFSAADAFVTLLEHGFAPNMVHYTAVIRSLCLTDQNDVAGEVFQVMQRHNFEPDIIMWSTLLDGGKRALSPSSIESAVMGAVESNEIDVPFLNDLLMCLLHFCKWTPGIMPAFGPMLHFYSKVFHLAPLQALLPVDLSMYLEGQEGLQMPADWELARQLFPALDRAMSAVHEKMEPTNSTLSIMFLAYVRSMSQPINLISLYAYLRQEILKGSHGATKLVQEKGTFMYDVLIKALCKHPGMLRAALDIVGDMLKYTLEERSRSVDAAKQSSKGRREIQKTEVKETSEVKDTAESEVKESEVQGNEVKETKIEVAPAPLHPAPSVFTWSILLHGFSQEKGSGDRILAQMRQHGVEPNLVTWNTLIAGYARAQDVNKTVLSLQRLEASGHEADDFTLRAFSRLVNREAALRKMENALSRRATLDEMRKLEQQRMAELPLGPEVKGRLSVL</sequence>
<dbReference type="InterPro" id="IPR011990">
    <property type="entry name" value="TPR-like_helical_dom_sf"/>
</dbReference>
<feature type="compositionally biased region" description="Basic and acidic residues" evidence="3">
    <location>
        <begin position="639"/>
        <end position="669"/>
    </location>
</feature>
<feature type="repeat" description="PPR" evidence="2">
    <location>
        <begin position="385"/>
        <end position="419"/>
    </location>
</feature>
<dbReference type="Proteomes" id="UP000070121">
    <property type="component" value="Unassembled WGS sequence"/>
</dbReference>
<evidence type="ECO:0000313" key="4">
    <source>
        <dbReference type="EMBL" id="KXH68154.1"/>
    </source>
</evidence>
<proteinExistence type="predicted"/>
<reference evidence="4 5" key="1">
    <citation type="submission" date="2014-02" db="EMBL/GenBank/DDBJ databases">
        <title>The genome sequence of Colletotrichum salicis CBS 607.94.</title>
        <authorList>
            <person name="Baroncelli R."/>
            <person name="Thon M.R."/>
        </authorList>
    </citation>
    <scope>NUCLEOTIDE SEQUENCE [LARGE SCALE GENOMIC DNA]</scope>
    <source>
        <strain evidence="4 5">CBS 607.94</strain>
    </source>
</reference>
<evidence type="ECO:0000313" key="5">
    <source>
        <dbReference type="Proteomes" id="UP000070121"/>
    </source>
</evidence>
<dbReference type="PROSITE" id="PS51375">
    <property type="entry name" value="PPR"/>
    <property type="match status" value="2"/>
</dbReference>
<gene>
    <name evidence="4" type="ORF">CSAL01_02075</name>
</gene>
<organism evidence="4 5">
    <name type="scientific">Colletotrichum salicis</name>
    <dbReference type="NCBI Taxonomy" id="1209931"/>
    <lineage>
        <taxon>Eukaryota</taxon>
        <taxon>Fungi</taxon>
        <taxon>Dikarya</taxon>
        <taxon>Ascomycota</taxon>
        <taxon>Pezizomycotina</taxon>
        <taxon>Sordariomycetes</taxon>
        <taxon>Hypocreomycetidae</taxon>
        <taxon>Glomerellales</taxon>
        <taxon>Glomerellaceae</taxon>
        <taxon>Colletotrichum</taxon>
        <taxon>Colletotrichum acutatum species complex</taxon>
    </lineage>
</organism>
<evidence type="ECO:0000256" key="1">
    <source>
        <dbReference type="ARBA" id="ARBA00022737"/>
    </source>
</evidence>
<keyword evidence="1" id="KW-0677">Repeat</keyword>
<comment type="caution">
    <text evidence="4">The sequence shown here is derived from an EMBL/GenBank/DDBJ whole genome shotgun (WGS) entry which is preliminary data.</text>
</comment>
<dbReference type="EMBL" id="JFFI01000374">
    <property type="protein sequence ID" value="KXH68154.1"/>
    <property type="molecule type" value="Genomic_DNA"/>
</dbReference>
<dbReference type="Gene3D" id="1.25.40.10">
    <property type="entry name" value="Tetratricopeptide repeat domain"/>
    <property type="match status" value="2"/>
</dbReference>
<keyword evidence="5" id="KW-1185">Reference proteome</keyword>
<dbReference type="AlphaFoldDB" id="A0A135V613"/>
<feature type="repeat" description="PPR" evidence="2">
    <location>
        <begin position="722"/>
        <end position="756"/>
    </location>
</feature>
<dbReference type="STRING" id="1209931.A0A135V613"/>
<evidence type="ECO:0000256" key="2">
    <source>
        <dbReference type="PROSITE-ProRule" id="PRU00708"/>
    </source>
</evidence>